<keyword evidence="10" id="KW-1185">Reference proteome</keyword>
<evidence type="ECO:0000256" key="4">
    <source>
        <dbReference type="ARBA" id="ARBA00022777"/>
    </source>
</evidence>
<sequence length="371" mass="37306">MTRLRLIADDLTGTLDTAAGFTGLCGSIPVAWPEILAAEAAEGSSGCLAIDSGTRELSAEAAGRIVGALAPRLDGAGIAFKKVDSLLRGPWAAELAAVLRTGTWERCVVAPAFPYQGRRTAGGRQLARRGAGFEPVSGDIAEALRAVGLPARRVDPADGPVAGVAVYDAASDADLARVAGLGGGGPVLWCGSGGLAAALARGAAPPGDARLAGPVLGLFGSDRPETAAQLAACGTHHLVLSADDPDHAGAVAARLDRDGVVLASLALPAGTAREDAAAHIAATFAGVIDRIPRPGTLLVAGGETLKALCLALAVARLDVTGQIAPGLPRSTLRGGRWDGLPVVSKSGAFGTEGVWRDLLHQNGFPHDRSAP</sequence>
<evidence type="ECO:0000259" key="8">
    <source>
        <dbReference type="Pfam" id="PF17042"/>
    </source>
</evidence>
<keyword evidence="3" id="KW-0547">Nucleotide-binding</keyword>
<dbReference type="Proteomes" id="UP001549119">
    <property type="component" value="Unassembled WGS sequence"/>
</dbReference>
<keyword evidence="6" id="KW-0119">Carbohydrate metabolism</keyword>
<dbReference type="Pfam" id="PF07005">
    <property type="entry name" value="SBD_N"/>
    <property type="match status" value="1"/>
</dbReference>
<proteinExistence type="inferred from homology"/>
<dbReference type="EMBL" id="JBEPNW010000002">
    <property type="protein sequence ID" value="MET3865508.1"/>
    <property type="molecule type" value="Genomic_DNA"/>
</dbReference>
<evidence type="ECO:0000259" key="7">
    <source>
        <dbReference type="Pfam" id="PF07005"/>
    </source>
</evidence>
<comment type="similarity">
    <text evidence="1">Belongs to the four-carbon acid sugar kinase family.</text>
</comment>
<accession>A0ABV2NG85</accession>
<evidence type="ECO:0000256" key="2">
    <source>
        <dbReference type="ARBA" id="ARBA00022679"/>
    </source>
</evidence>
<feature type="domain" description="Four-carbon acid sugar kinase N-terminal" evidence="7">
    <location>
        <begin position="6"/>
        <end position="128"/>
    </location>
</feature>
<evidence type="ECO:0000313" key="10">
    <source>
        <dbReference type="Proteomes" id="UP001549119"/>
    </source>
</evidence>
<gene>
    <name evidence="9" type="ORF">ABIC20_002817</name>
</gene>
<dbReference type="InterPro" id="IPR042213">
    <property type="entry name" value="NBD_C_sf"/>
</dbReference>
<organism evidence="9 10">
    <name type="scientific">Methylobacterium radiotolerans</name>
    <dbReference type="NCBI Taxonomy" id="31998"/>
    <lineage>
        <taxon>Bacteria</taxon>
        <taxon>Pseudomonadati</taxon>
        <taxon>Pseudomonadota</taxon>
        <taxon>Alphaproteobacteria</taxon>
        <taxon>Hyphomicrobiales</taxon>
        <taxon>Methylobacteriaceae</taxon>
        <taxon>Methylobacterium</taxon>
    </lineage>
</organism>
<evidence type="ECO:0000256" key="5">
    <source>
        <dbReference type="ARBA" id="ARBA00022840"/>
    </source>
</evidence>
<dbReference type="RefSeq" id="WP_024828682.1">
    <property type="nucleotide sequence ID" value="NZ_JBEPNV010000001.1"/>
</dbReference>
<dbReference type="InterPro" id="IPR031475">
    <property type="entry name" value="NBD_C"/>
</dbReference>
<dbReference type="SUPFAM" id="SSF142764">
    <property type="entry name" value="YgbK-like"/>
    <property type="match status" value="1"/>
</dbReference>
<comment type="caution">
    <text evidence="9">The sequence shown here is derived from an EMBL/GenBank/DDBJ whole genome shotgun (WGS) entry which is preliminary data.</text>
</comment>
<protein>
    <submittedName>
        <fullName evidence="9">Uncharacterized protein YgbK (DUF1537 family)</fullName>
    </submittedName>
</protein>
<dbReference type="Pfam" id="PF17042">
    <property type="entry name" value="NBD_C"/>
    <property type="match status" value="1"/>
</dbReference>
<evidence type="ECO:0000256" key="6">
    <source>
        <dbReference type="ARBA" id="ARBA00023277"/>
    </source>
</evidence>
<keyword evidence="4" id="KW-0418">Kinase</keyword>
<reference evidence="9 10" key="1">
    <citation type="submission" date="2024-06" db="EMBL/GenBank/DDBJ databases">
        <title>Genomics of switchgrass bacterial isolates.</title>
        <authorList>
            <person name="Shade A."/>
        </authorList>
    </citation>
    <scope>NUCLEOTIDE SEQUENCE [LARGE SCALE GENOMIC DNA]</scope>
    <source>
        <strain evidence="9 10">PvP084</strain>
    </source>
</reference>
<dbReference type="Gene3D" id="3.40.980.20">
    <property type="entry name" value="Four-carbon acid sugar kinase, nucleotide binding domain"/>
    <property type="match status" value="1"/>
</dbReference>
<feature type="domain" description="Four-carbon acid sugar kinase nucleotide binding" evidence="8">
    <location>
        <begin position="260"/>
        <end position="352"/>
    </location>
</feature>
<dbReference type="InterPro" id="IPR037051">
    <property type="entry name" value="4-carb_acid_sugar_kinase_N_sf"/>
</dbReference>
<dbReference type="InterPro" id="IPR010737">
    <property type="entry name" value="4-carb_acid_sugar_kinase_N"/>
</dbReference>
<evidence type="ECO:0000313" key="9">
    <source>
        <dbReference type="EMBL" id="MET3865508.1"/>
    </source>
</evidence>
<keyword evidence="2" id="KW-0808">Transferase</keyword>
<name>A0ABV2NG85_9HYPH</name>
<evidence type="ECO:0000256" key="1">
    <source>
        <dbReference type="ARBA" id="ARBA00005715"/>
    </source>
</evidence>
<dbReference type="Gene3D" id="3.40.50.10840">
    <property type="entry name" value="Putative sugar-binding, N-terminal domain"/>
    <property type="match status" value="1"/>
</dbReference>
<evidence type="ECO:0000256" key="3">
    <source>
        <dbReference type="ARBA" id="ARBA00022741"/>
    </source>
</evidence>
<keyword evidence="5" id="KW-0067">ATP-binding</keyword>